<reference evidence="1 2" key="1">
    <citation type="submission" date="2017-11" db="EMBL/GenBank/DDBJ databases">
        <title>Molecular characterization of Burkholderia pseudomallei and closely related isolates from Vietnam.</title>
        <authorList>
            <person name="Ustinov D.V."/>
            <person name="Antonov A.S."/>
            <person name="Avdusheva E.F."/>
            <person name="Shpak I.M."/>
            <person name="Zakharova I.B."/>
            <person name="Thi L.A."/>
            <person name="Teteryatnikova N."/>
            <person name="Lopasteyskaya Y.A."/>
            <person name="Kuzyutina J.A."/>
            <person name="Ngo T.N."/>
            <person name="Victorov D.V."/>
        </authorList>
    </citation>
    <scope>NUCLEOTIDE SEQUENCE [LARGE SCALE GENOMIC DNA]</scope>
    <source>
        <strain evidence="1 2">V1512</strain>
    </source>
</reference>
<gene>
    <name evidence="1" type="ORF">CWD88_32765</name>
</gene>
<feature type="non-terminal residue" evidence="1">
    <location>
        <position position="51"/>
    </location>
</feature>
<comment type="caution">
    <text evidence="1">The sequence shown here is derived from an EMBL/GenBank/DDBJ whole genome shotgun (WGS) entry which is preliminary data.</text>
</comment>
<dbReference type="AlphaFoldDB" id="A0AAX0U118"/>
<dbReference type="Proteomes" id="UP000231878">
    <property type="component" value="Unassembled WGS sequence"/>
</dbReference>
<organism evidence="1 2">
    <name type="scientific">Burkholderia pseudomallei</name>
    <name type="common">Pseudomonas pseudomallei</name>
    <dbReference type="NCBI Taxonomy" id="28450"/>
    <lineage>
        <taxon>Bacteria</taxon>
        <taxon>Pseudomonadati</taxon>
        <taxon>Pseudomonadota</taxon>
        <taxon>Betaproteobacteria</taxon>
        <taxon>Burkholderiales</taxon>
        <taxon>Burkholderiaceae</taxon>
        <taxon>Burkholderia</taxon>
        <taxon>pseudomallei group</taxon>
    </lineage>
</organism>
<evidence type="ECO:0000313" key="2">
    <source>
        <dbReference type="Proteomes" id="UP000231878"/>
    </source>
</evidence>
<dbReference type="EMBL" id="PHRB01000053">
    <property type="protein sequence ID" value="PJO62134.1"/>
    <property type="molecule type" value="Genomic_DNA"/>
</dbReference>
<accession>A0AAX0U118</accession>
<protein>
    <submittedName>
        <fullName evidence="1">ABC transporter permease</fullName>
    </submittedName>
</protein>
<evidence type="ECO:0000313" key="1">
    <source>
        <dbReference type="EMBL" id="PJO62134.1"/>
    </source>
</evidence>
<name>A0AAX0U118_BURPE</name>
<sequence length="51" mass="5149">MDIVLYALTVLLYGGLAVAGWRARRVGAARPLVASVPAVAPARESAPGGMG</sequence>
<proteinExistence type="predicted"/>